<protein>
    <submittedName>
        <fullName evidence="1">Uncharacterized protein</fullName>
    </submittedName>
</protein>
<reference evidence="1" key="1">
    <citation type="journal article" date="2019" name="bioRxiv">
        <title>The Genome of the Zebra Mussel, Dreissena polymorpha: A Resource for Invasive Species Research.</title>
        <authorList>
            <person name="McCartney M.A."/>
            <person name="Auch B."/>
            <person name="Kono T."/>
            <person name="Mallez S."/>
            <person name="Zhang Y."/>
            <person name="Obille A."/>
            <person name="Becker A."/>
            <person name="Abrahante J.E."/>
            <person name="Garbe J."/>
            <person name="Badalamenti J.P."/>
            <person name="Herman A."/>
            <person name="Mangelson H."/>
            <person name="Liachko I."/>
            <person name="Sullivan S."/>
            <person name="Sone E.D."/>
            <person name="Koren S."/>
            <person name="Silverstein K.A.T."/>
            <person name="Beckman K.B."/>
            <person name="Gohl D.M."/>
        </authorList>
    </citation>
    <scope>NUCLEOTIDE SEQUENCE</scope>
    <source>
        <strain evidence="1">Duluth1</strain>
        <tissue evidence="1">Whole animal</tissue>
    </source>
</reference>
<organism evidence="1 2">
    <name type="scientific">Dreissena polymorpha</name>
    <name type="common">Zebra mussel</name>
    <name type="synonym">Mytilus polymorpha</name>
    <dbReference type="NCBI Taxonomy" id="45954"/>
    <lineage>
        <taxon>Eukaryota</taxon>
        <taxon>Metazoa</taxon>
        <taxon>Spiralia</taxon>
        <taxon>Lophotrochozoa</taxon>
        <taxon>Mollusca</taxon>
        <taxon>Bivalvia</taxon>
        <taxon>Autobranchia</taxon>
        <taxon>Heteroconchia</taxon>
        <taxon>Euheterodonta</taxon>
        <taxon>Imparidentia</taxon>
        <taxon>Neoheterodontei</taxon>
        <taxon>Myida</taxon>
        <taxon>Dreissenoidea</taxon>
        <taxon>Dreissenidae</taxon>
        <taxon>Dreissena</taxon>
    </lineage>
</organism>
<dbReference type="Proteomes" id="UP000828390">
    <property type="component" value="Unassembled WGS sequence"/>
</dbReference>
<dbReference type="AlphaFoldDB" id="A0A9D4GDQ2"/>
<sequence>MVTTVMNTLQISTSATTILKYYRNDDNHRDESENHCKDNKNENECNDYKNDLNIDSNNGNNQDCVDYSYSTNNNAKNEDCYKHQAEDYLSDIDADYFNACIGNFYGYCLAGRKV</sequence>
<evidence type="ECO:0000313" key="2">
    <source>
        <dbReference type="Proteomes" id="UP000828390"/>
    </source>
</evidence>
<evidence type="ECO:0000313" key="1">
    <source>
        <dbReference type="EMBL" id="KAH3813551.1"/>
    </source>
</evidence>
<keyword evidence="2" id="KW-1185">Reference proteome</keyword>
<reference evidence="1" key="2">
    <citation type="submission" date="2020-11" db="EMBL/GenBank/DDBJ databases">
        <authorList>
            <person name="McCartney M.A."/>
            <person name="Auch B."/>
            <person name="Kono T."/>
            <person name="Mallez S."/>
            <person name="Becker A."/>
            <person name="Gohl D.M."/>
            <person name="Silverstein K.A.T."/>
            <person name="Koren S."/>
            <person name="Bechman K.B."/>
            <person name="Herman A."/>
            <person name="Abrahante J.E."/>
            <person name="Garbe J."/>
        </authorList>
    </citation>
    <scope>NUCLEOTIDE SEQUENCE</scope>
    <source>
        <strain evidence="1">Duluth1</strain>
        <tissue evidence="1">Whole animal</tissue>
    </source>
</reference>
<gene>
    <name evidence="1" type="ORF">DPMN_142012</name>
</gene>
<dbReference type="EMBL" id="JAIWYP010000006">
    <property type="protein sequence ID" value="KAH3813551.1"/>
    <property type="molecule type" value="Genomic_DNA"/>
</dbReference>
<comment type="caution">
    <text evidence="1">The sequence shown here is derived from an EMBL/GenBank/DDBJ whole genome shotgun (WGS) entry which is preliminary data.</text>
</comment>
<accession>A0A9D4GDQ2</accession>
<name>A0A9D4GDQ2_DREPO</name>
<proteinExistence type="predicted"/>